<dbReference type="SMART" id="SM00823">
    <property type="entry name" value="PKS_PP"/>
    <property type="match status" value="1"/>
</dbReference>
<evidence type="ECO:0000313" key="5">
    <source>
        <dbReference type="Proteomes" id="UP001156441"/>
    </source>
</evidence>
<keyword evidence="2" id="KW-0597">Phosphoprotein</keyword>
<dbReference type="SUPFAM" id="SSF47336">
    <property type="entry name" value="ACP-like"/>
    <property type="match status" value="1"/>
</dbReference>
<dbReference type="InterPro" id="IPR009081">
    <property type="entry name" value="PP-bd_ACP"/>
</dbReference>
<proteinExistence type="predicted"/>
<dbReference type="InterPro" id="IPR036736">
    <property type="entry name" value="ACP-like_sf"/>
</dbReference>
<sequence length="76" mass="8229">MTSRGTEAIRLLAEVLYVEPERVDLDSNFPELGLDSILAVEYVAQLKASVGYTATIAELYDLGTPRALLDRLGASS</sequence>
<reference evidence="4 5" key="1">
    <citation type="submission" date="2021-02" db="EMBL/GenBank/DDBJ databases">
        <title>Actinophytocola xerophila sp. nov., isolated from soil of cotton cropping field.</title>
        <authorList>
            <person name="Huang R."/>
            <person name="Chen X."/>
            <person name="Ge X."/>
            <person name="Liu W."/>
        </authorList>
    </citation>
    <scope>NUCLEOTIDE SEQUENCE [LARGE SCALE GENOMIC DNA]</scope>
    <source>
        <strain evidence="4 5">S1-96</strain>
    </source>
</reference>
<protein>
    <submittedName>
        <fullName evidence="4">Acyl carrier protein</fullName>
    </submittedName>
</protein>
<dbReference type="RefSeq" id="WP_260190487.1">
    <property type="nucleotide sequence ID" value="NZ_JAFFZE010000009.1"/>
</dbReference>
<dbReference type="InterPro" id="IPR020806">
    <property type="entry name" value="PKS_PP-bd"/>
</dbReference>
<name>A0ABT2J5H9_9PSEU</name>
<dbReference type="PROSITE" id="PS50075">
    <property type="entry name" value="CARRIER"/>
    <property type="match status" value="1"/>
</dbReference>
<keyword evidence="1" id="KW-0596">Phosphopantetheine</keyword>
<dbReference type="EMBL" id="JAFFZE010000009">
    <property type="protein sequence ID" value="MCT2583117.1"/>
    <property type="molecule type" value="Genomic_DNA"/>
</dbReference>
<evidence type="ECO:0000259" key="3">
    <source>
        <dbReference type="PROSITE" id="PS50075"/>
    </source>
</evidence>
<dbReference type="Gene3D" id="1.10.1200.10">
    <property type="entry name" value="ACP-like"/>
    <property type="match status" value="1"/>
</dbReference>
<accession>A0ABT2J5H9</accession>
<comment type="caution">
    <text evidence="4">The sequence shown here is derived from an EMBL/GenBank/DDBJ whole genome shotgun (WGS) entry which is preliminary data.</text>
</comment>
<keyword evidence="5" id="KW-1185">Reference proteome</keyword>
<organism evidence="4 5">
    <name type="scientific">Actinophytocola gossypii</name>
    <dbReference type="NCBI Taxonomy" id="2812003"/>
    <lineage>
        <taxon>Bacteria</taxon>
        <taxon>Bacillati</taxon>
        <taxon>Actinomycetota</taxon>
        <taxon>Actinomycetes</taxon>
        <taxon>Pseudonocardiales</taxon>
        <taxon>Pseudonocardiaceae</taxon>
    </lineage>
</organism>
<evidence type="ECO:0000256" key="2">
    <source>
        <dbReference type="ARBA" id="ARBA00022553"/>
    </source>
</evidence>
<dbReference type="Pfam" id="PF00550">
    <property type="entry name" value="PP-binding"/>
    <property type="match status" value="1"/>
</dbReference>
<evidence type="ECO:0000313" key="4">
    <source>
        <dbReference type="EMBL" id="MCT2583117.1"/>
    </source>
</evidence>
<dbReference type="SMART" id="SM01294">
    <property type="entry name" value="PKS_PP_betabranch"/>
    <property type="match status" value="1"/>
</dbReference>
<evidence type="ECO:0000256" key="1">
    <source>
        <dbReference type="ARBA" id="ARBA00022450"/>
    </source>
</evidence>
<dbReference type="Proteomes" id="UP001156441">
    <property type="component" value="Unassembled WGS sequence"/>
</dbReference>
<gene>
    <name evidence="4" type="ORF">JT362_08310</name>
</gene>
<feature type="domain" description="Carrier" evidence="3">
    <location>
        <begin position="1"/>
        <end position="76"/>
    </location>
</feature>